<evidence type="ECO:0000259" key="6">
    <source>
        <dbReference type="PROSITE" id="PS50011"/>
    </source>
</evidence>
<dbReference type="CTD" id="6101013"/>
<dbReference type="AlphaFoldDB" id="A0A1P6CB76"/>
<dbReference type="PROSITE" id="PS50011">
    <property type="entry name" value="PROTEIN_KINASE_DOM"/>
    <property type="match status" value="1"/>
</dbReference>
<keyword evidence="10" id="KW-1185">Reference proteome</keyword>
<dbReference type="WBParaSite" id="Bm7162e.1">
    <property type="protein sequence ID" value="Bm7162e.1"/>
    <property type="gene ID" value="WBGene00227423"/>
</dbReference>
<accession>A0A1P6CB76</accession>
<protein>
    <submittedName>
        <fullName evidence="8">BMA-GCN-2, isoform p</fullName>
    </submittedName>
    <submittedName>
        <fullName evidence="11">Protein kinase domain-containing protein</fullName>
    </submittedName>
</protein>
<dbReference type="InterPro" id="IPR016135">
    <property type="entry name" value="UBQ-conjugating_enzyme/RWD"/>
</dbReference>
<evidence type="ECO:0000313" key="9">
    <source>
        <dbReference type="EMBL" id="VIO88083.1"/>
    </source>
</evidence>
<feature type="domain" description="Protein kinase" evidence="6">
    <location>
        <begin position="506"/>
        <end position="704"/>
    </location>
</feature>
<dbReference type="Pfam" id="PF05773">
    <property type="entry name" value="RWD"/>
    <property type="match status" value="1"/>
</dbReference>
<dbReference type="EMBL" id="CAAKNF010000196">
    <property type="protein sequence ID" value="VIO88083.1"/>
    <property type="molecule type" value="Genomic_DNA"/>
</dbReference>
<dbReference type="GeneID" id="6101013"/>
<dbReference type="InterPro" id="IPR017441">
    <property type="entry name" value="Protein_kinase_ATP_BS"/>
</dbReference>
<dbReference type="InterPro" id="IPR050339">
    <property type="entry name" value="CC_SR_Kinase"/>
</dbReference>
<dbReference type="PROSITE" id="PS50908">
    <property type="entry name" value="RWD"/>
    <property type="match status" value="1"/>
</dbReference>
<dbReference type="InterPro" id="IPR006575">
    <property type="entry name" value="RWD_dom"/>
</dbReference>
<gene>
    <name evidence="8 11" type="primary">Bma-gcn-2</name>
    <name evidence="9" type="ORF">BM_BM7162</name>
    <name evidence="8" type="ORF">BM_Bm7162</name>
</gene>
<dbReference type="Gene3D" id="3.30.200.20">
    <property type="entry name" value="Phosphorylase Kinase, domain 1"/>
    <property type="match status" value="1"/>
</dbReference>
<dbReference type="GO" id="GO:0005524">
    <property type="term" value="F:ATP binding"/>
    <property type="evidence" value="ECO:0007669"/>
    <property type="project" value="UniProtKB-UniRule"/>
</dbReference>
<reference evidence="8 10" key="1">
    <citation type="journal article" date="2007" name="Science">
        <title>Draft genome of the filarial nematode parasite Brugia malayi.</title>
        <authorList>
            <person name="Ghedin E."/>
            <person name="Wang S."/>
            <person name="Spiro D."/>
            <person name="Caler E."/>
            <person name="Zhao Q."/>
            <person name="Crabtree J."/>
            <person name="Allen J.E."/>
            <person name="Delcher A.L."/>
            <person name="Guiliano D.B."/>
            <person name="Miranda-Saavedra D."/>
            <person name="Angiuoli S.V."/>
            <person name="Creasy T."/>
            <person name="Amedeo P."/>
            <person name="Haas B."/>
            <person name="El-Sayed N.M."/>
            <person name="Wortman J.R."/>
            <person name="Feldblyum T."/>
            <person name="Tallon L."/>
            <person name="Schatz M."/>
            <person name="Shumway M."/>
            <person name="Koo H."/>
            <person name="Salzberg S.L."/>
            <person name="Schobel S."/>
            <person name="Pertea M."/>
            <person name="Pop M."/>
            <person name="White O."/>
            <person name="Barton G.J."/>
            <person name="Carlow C.K."/>
            <person name="Crawford M.J."/>
            <person name="Daub J."/>
            <person name="Dimmic M.W."/>
            <person name="Estes C.F."/>
            <person name="Foster J.M."/>
            <person name="Ganatra M."/>
            <person name="Gregory W.F."/>
            <person name="Johnson N.M."/>
            <person name="Jin J."/>
            <person name="Komuniecki R."/>
            <person name="Korf I."/>
            <person name="Kumar S."/>
            <person name="Laney S."/>
            <person name="Li B.W."/>
            <person name="Li W."/>
            <person name="Lindblom T.H."/>
            <person name="Lustigman S."/>
            <person name="Ma D."/>
            <person name="Maina C.V."/>
            <person name="Martin D.M."/>
            <person name="McCarter J.P."/>
            <person name="McReynolds L."/>
            <person name="Mitreva M."/>
            <person name="Nutman T.B."/>
            <person name="Parkinson J."/>
            <person name="Peregrin-Alvarez J.M."/>
            <person name="Poole C."/>
            <person name="Ren Q."/>
            <person name="Saunders L."/>
            <person name="Sluder A.E."/>
            <person name="Smith K."/>
            <person name="Stanke M."/>
            <person name="Unnasch T.R."/>
            <person name="Ware J."/>
            <person name="Wei A.D."/>
            <person name="Weil G."/>
            <person name="Williams D.J."/>
            <person name="Zhang Y."/>
            <person name="Williams S.A."/>
            <person name="Fraser-Liggett C."/>
            <person name="Slatko B."/>
            <person name="Blaxter M.L."/>
            <person name="Scott A.L."/>
        </authorList>
    </citation>
    <scope>NUCLEOTIDE SEQUENCE</scope>
    <source>
        <strain evidence="8 10">FR3</strain>
    </source>
</reference>
<evidence type="ECO:0000256" key="5">
    <source>
        <dbReference type="PROSITE-ProRule" id="PRU10141"/>
    </source>
</evidence>
<dbReference type="Proteomes" id="UP000006672">
    <property type="component" value="Unassembled WGS sequence"/>
</dbReference>
<reference evidence="8" key="2">
    <citation type="submission" date="2012-12" db="EMBL/GenBank/DDBJ databases">
        <authorList>
            <consortium name="WormBase Consortium"/>
            <person name="Ghedin E."/>
            <person name="Paulini M."/>
        </authorList>
    </citation>
    <scope>NUCLEOTIDE SEQUENCE</scope>
    <source>
        <strain evidence="8">FR3</strain>
    </source>
</reference>
<evidence type="ECO:0000256" key="3">
    <source>
        <dbReference type="ARBA" id="ARBA00022777"/>
    </source>
</evidence>
<dbReference type="PROSITE" id="PS00107">
    <property type="entry name" value="PROTEIN_KINASE_ATP"/>
    <property type="match status" value="1"/>
</dbReference>
<dbReference type="GO" id="GO:0009893">
    <property type="term" value="P:positive regulation of metabolic process"/>
    <property type="evidence" value="ECO:0007669"/>
    <property type="project" value="UniProtKB-ARBA"/>
</dbReference>
<dbReference type="Gene3D" id="3.10.110.10">
    <property type="entry name" value="Ubiquitin Conjugating Enzyme"/>
    <property type="match status" value="1"/>
</dbReference>
<dbReference type="SUPFAM" id="SSF54495">
    <property type="entry name" value="UBC-like"/>
    <property type="match status" value="1"/>
</dbReference>
<evidence type="ECO:0000259" key="7">
    <source>
        <dbReference type="PROSITE" id="PS50908"/>
    </source>
</evidence>
<dbReference type="SUPFAM" id="SSF56112">
    <property type="entry name" value="Protein kinase-like (PK-like)"/>
    <property type="match status" value="2"/>
</dbReference>
<evidence type="ECO:0000313" key="10">
    <source>
        <dbReference type="Proteomes" id="UP000006672"/>
    </source>
</evidence>
<evidence type="ECO:0000256" key="2">
    <source>
        <dbReference type="ARBA" id="ARBA00022741"/>
    </source>
</evidence>
<accession>A0A4E9EX00</accession>
<dbReference type="CDD" id="cd23823">
    <property type="entry name" value="RWD_GCN2"/>
    <property type="match status" value="1"/>
</dbReference>
<keyword evidence="3" id="KW-0418">Kinase</keyword>
<dbReference type="OrthoDB" id="5915312at2759"/>
<organism evidence="8">
    <name type="scientific">Brugia malayi</name>
    <name type="common">Filarial nematode worm</name>
    <dbReference type="NCBI Taxonomy" id="6279"/>
    <lineage>
        <taxon>Eukaryota</taxon>
        <taxon>Metazoa</taxon>
        <taxon>Ecdysozoa</taxon>
        <taxon>Nematoda</taxon>
        <taxon>Chromadorea</taxon>
        <taxon>Rhabditida</taxon>
        <taxon>Spirurina</taxon>
        <taxon>Spiruromorpha</taxon>
        <taxon>Filarioidea</taxon>
        <taxon>Onchocercidae</taxon>
        <taxon>Brugia</taxon>
    </lineage>
</organism>
<dbReference type="PANTHER" id="PTHR11042">
    <property type="entry name" value="EUKARYOTIC TRANSLATION INITIATION FACTOR 2-ALPHA KINASE EIF2-ALPHA KINASE -RELATED"/>
    <property type="match status" value="1"/>
</dbReference>
<dbReference type="RefSeq" id="XP_042930599.1">
    <property type="nucleotide sequence ID" value="XM_043074665.1"/>
</dbReference>
<dbReference type="GO" id="GO:0005829">
    <property type="term" value="C:cytosol"/>
    <property type="evidence" value="ECO:0007669"/>
    <property type="project" value="TreeGrafter"/>
</dbReference>
<evidence type="ECO:0000256" key="4">
    <source>
        <dbReference type="ARBA" id="ARBA00022840"/>
    </source>
</evidence>
<dbReference type="GO" id="GO:0005634">
    <property type="term" value="C:nucleus"/>
    <property type="evidence" value="ECO:0007669"/>
    <property type="project" value="TreeGrafter"/>
</dbReference>
<dbReference type="InterPro" id="IPR000719">
    <property type="entry name" value="Prot_kinase_dom"/>
</dbReference>
<sequence length="704" mass="80782">MEHRQYEQRSAAVGDIGGTLDDAKRRQGDERIVLESVYGEDFRDAAQNAWKIWQPLDVILHLKPVRSVSTTSGKIYVSLDLHVKCPKTYPLYGTPVIALENIQGISLRDIDKLKQMLDSKAASLKGNEIVLELCQMVQEFLYERNKPPEGSFFDGMLQQHAAVEHERRRQRVRSEQRDREDVVAFQKMHEEKLMWRKAEEGEPTTPVDDSSYETFSCIDGVQRRLTKMNDFRRRPNISPFCREWSAVDCATGHELFITEWTFAATAKTPISSLKPFITHFKQLEKKLKQISRISVTEPTLCSYEMLCVQKNKLTVSEINVCVIIGQNIDGNDRNLSSQIDIFETDKTLLVRLAVQLLDGLRFLHERNLGHFDLDLMSIWITGKRNFRLSDYFLRSLLLNRYRIIKECVEMVGENIASGSSIDKLPHNDLASLGNIFSKFRGLPAVANDPDFSKNLESFVKACRNTKILKILMEHPFLHQDDLFQSLIDVEKEGFQQIAHSRLRNEFIFIEMLGKGGFGDVMLAKNKLDGNDYAIKRIPLDPKDERFSRKVTREAKLFSKLNHPNVVRYYSAWIEQASTVTKEAGPKSSSSEVNVNSGQEVGTEDSLMPMQIKNNEKVAKRLAVDTTAEWSTSFQVASMYELDSVSEEQCKEPVRTLFSPTGLSTVENSDFMKATMRIRVMKMSIHHQTGRYHLERQHEILPRSL</sequence>
<dbReference type="SMART" id="SM00220">
    <property type="entry name" value="S_TKc"/>
    <property type="match status" value="1"/>
</dbReference>
<name>A0A1P6CB76_BRUMA</name>
<reference evidence="9" key="3">
    <citation type="submission" date="2019-04" db="EMBL/GenBank/DDBJ databases">
        <authorList>
            <person name="Howe K."/>
            <person name="Paulini M."/>
            <person name="Williams G."/>
        </authorList>
    </citation>
    <scope>NUCLEOTIDE SEQUENCE [LARGE SCALE GENOMIC DNA]</scope>
    <source>
        <strain evidence="9">FR3</strain>
    </source>
</reference>
<evidence type="ECO:0000313" key="11">
    <source>
        <dbReference type="WBParaSite" id="Bm7162e.1"/>
    </source>
</evidence>
<feature type="domain" description="RWD" evidence="7">
    <location>
        <begin position="29"/>
        <end position="144"/>
    </location>
</feature>
<dbReference type="SMART" id="SM00591">
    <property type="entry name" value="RWD"/>
    <property type="match status" value="1"/>
</dbReference>
<feature type="binding site" evidence="5">
    <location>
        <position position="535"/>
    </location>
    <ligand>
        <name>ATP</name>
        <dbReference type="ChEBI" id="CHEBI:30616"/>
    </ligand>
</feature>
<keyword evidence="1" id="KW-0808">Transferase</keyword>
<dbReference type="EMBL" id="LN856943">
    <property type="protein sequence ID" value="CDP95430.1"/>
    <property type="molecule type" value="Genomic_DNA"/>
</dbReference>
<dbReference type="InterPro" id="IPR011009">
    <property type="entry name" value="Kinase-like_dom_sf"/>
</dbReference>
<dbReference type="PANTHER" id="PTHR11042:SF136">
    <property type="entry name" value="EIF-2-ALPHA KINASE GCN2"/>
    <property type="match status" value="1"/>
</dbReference>
<keyword evidence="4 5" id="KW-0067">ATP-binding</keyword>
<dbReference type="GO" id="GO:1990625">
    <property type="term" value="P:negative regulation of cytoplasmic translational initiation in response to stress"/>
    <property type="evidence" value="ECO:0007669"/>
    <property type="project" value="TreeGrafter"/>
</dbReference>
<keyword evidence="2 5" id="KW-0547">Nucleotide-binding</keyword>
<evidence type="ECO:0000313" key="8">
    <source>
        <dbReference type="EMBL" id="CDP95430.1"/>
    </source>
</evidence>
<dbReference type="FunFam" id="3.10.110.10:FF:000050">
    <property type="entry name" value="eIF-2-alpha kinase GCN2"/>
    <property type="match status" value="1"/>
</dbReference>
<dbReference type="Pfam" id="PF00069">
    <property type="entry name" value="Pkinase"/>
    <property type="match status" value="1"/>
</dbReference>
<reference evidence="11" key="4">
    <citation type="submission" date="2019-12" db="UniProtKB">
        <authorList>
            <consortium name="WormBaseParasite"/>
        </authorList>
    </citation>
    <scope>IDENTIFICATION</scope>
</reference>
<proteinExistence type="predicted"/>
<dbReference type="GO" id="GO:0004694">
    <property type="term" value="F:eukaryotic translation initiation factor 2alpha kinase activity"/>
    <property type="evidence" value="ECO:0007669"/>
    <property type="project" value="TreeGrafter"/>
</dbReference>
<evidence type="ECO:0000256" key="1">
    <source>
        <dbReference type="ARBA" id="ARBA00022679"/>
    </source>
</evidence>